<reference evidence="2 3" key="1">
    <citation type="journal article" date="2011" name="J. Bacteriol.">
        <title>Genome sequence of Chthoniobacter flavus Ellin428, an aerobic heterotrophic soil bacterium.</title>
        <authorList>
            <person name="Kant R."/>
            <person name="van Passel M.W."/>
            <person name="Palva A."/>
            <person name="Lucas S."/>
            <person name="Lapidus A."/>
            <person name="Glavina Del Rio T."/>
            <person name="Dalin E."/>
            <person name="Tice H."/>
            <person name="Bruce D."/>
            <person name="Goodwin L."/>
            <person name="Pitluck S."/>
            <person name="Larimer F.W."/>
            <person name="Land M.L."/>
            <person name="Hauser L."/>
            <person name="Sangwan P."/>
            <person name="de Vos W.M."/>
            <person name="Janssen P.H."/>
            <person name="Smidt H."/>
        </authorList>
    </citation>
    <scope>NUCLEOTIDE SEQUENCE [LARGE SCALE GENOMIC DNA]</scope>
    <source>
        <strain evidence="2 3">Ellin428</strain>
    </source>
</reference>
<accession>B4CX84</accession>
<dbReference type="Proteomes" id="UP000005824">
    <property type="component" value="Unassembled WGS sequence"/>
</dbReference>
<dbReference type="EMBL" id="ABVL01000003">
    <property type="protein sequence ID" value="EDY20882.1"/>
    <property type="molecule type" value="Genomic_DNA"/>
</dbReference>
<name>B4CX84_9BACT</name>
<evidence type="ECO:0000313" key="3">
    <source>
        <dbReference type="Proteomes" id="UP000005824"/>
    </source>
</evidence>
<keyword evidence="3" id="KW-1185">Reference proteome</keyword>
<dbReference type="Gene3D" id="3.90.550.10">
    <property type="entry name" value="Spore Coat Polysaccharide Biosynthesis Protein SpsA, Chain A"/>
    <property type="match status" value="1"/>
</dbReference>
<dbReference type="GO" id="GO:0016779">
    <property type="term" value="F:nucleotidyltransferase activity"/>
    <property type="evidence" value="ECO:0007669"/>
    <property type="project" value="UniProtKB-ARBA"/>
</dbReference>
<evidence type="ECO:0000313" key="2">
    <source>
        <dbReference type="EMBL" id="EDY20882.1"/>
    </source>
</evidence>
<dbReference type="InParanoid" id="B4CX84"/>
<dbReference type="STRING" id="497964.CfE428DRAFT_1175"/>
<evidence type="ECO:0000259" key="1">
    <source>
        <dbReference type="Pfam" id="PF12804"/>
    </source>
</evidence>
<protein>
    <recommendedName>
        <fullName evidence="1">MobA-like NTP transferase domain-containing protein</fullName>
    </recommendedName>
</protein>
<dbReference type="InterPro" id="IPR029044">
    <property type="entry name" value="Nucleotide-diphossugar_trans"/>
</dbReference>
<dbReference type="PANTHER" id="PTHR43777">
    <property type="entry name" value="MOLYBDENUM COFACTOR CYTIDYLYLTRANSFERASE"/>
    <property type="match status" value="1"/>
</dbReference>
<feature type="domain" description="MobA-like NTP transferase" evidence="1">
    <location>
        <begin position="10"/>
        <end position="81"/>
    </location>
</feature>
<dbReference type="SUPFAM" id="SSF53448">
    <property type="entry name" value="Nucleotide-diphospho-sugar transferases"/>
    <property type="match status" value="1"/>
</dbReference>
<organism evidence="2 3">
    <name type="scientific">Chthoniobacter flavus Ellin428</name>
    <dbReference type="NCBI Taxonomy" id="497964"/>
    <lineage>
        <taxon>Bacteria</taxon>
        <taxon>Pseudomonadati</taxon>
        <taxon>Verrucomicrobiota</taxon>
        <taxon>Spartobacteria</taxon>
        <taxon>Chthoniobacterales</taxon>
        <taxon>Chthoniobacteraceae</taxon>
        <taxon>Chthoniobacter</taxon>
    </lineage>
</organism>
<proteinExistence type="predicted"/>
<dbReference type="PANTHER" id="PTHR43777:SF1">
    <property type="entry name" value="MOLYBDENUM COFACTOR CYTIDYLYLTRANSFERASE"/>
    <property type="match status" value="1"/>
</dbReference>
<dbReference type="eggNOG" id="COG2068">
    <property type="taxonomic scope" value="Bacteria"/>
</dbReference>
<dbReference type="InterPro" id="IPR025877">
    <property type="entry name" value="MobA-like_NTP_Trfase"/>
</dbReference>
<comment type="caution">
    <text evidence="2">The sequence shown here is derived from an EMBL/GenBank/DDBJ whole genome shotgun (WGS) entry which is preliminary data.</text>
</comment>
<sequence>MAVIAERALMPDCVVLLVCDQPGLDADLINRLLETHRVTGCGIVASHYAGILGVPALFAANYYPALTALEGDHGARQLFQRFADDCDAVSFPDGIRDIDTPADLRLISQSLTP</sequence>
<dbReference type="Pfam" id="PF12804">
    <property type="entry name" value="NTP_transf_3"/>
    <property type="match status" value="1"/>
</dbReference>
<gene>
    <name evidence="2" type="ORF">CfE428DRAFT_1175</name>
</gene>
<dbReference type="AlphaFoldDB" id="B4CX84"/>